<evidence type="ECO:0000313" key="10">
    <source>
        <dbReference type="EMBL" id="EGS19698.1"/>
    </source>
</evidence>
<dbReference type="CDD" id="cd02440">
    <property type="entry name" value="AdoMet_MTases"/>
    <property type="match status" value="1"/>
</dbReference>
<dbReference type="eggNOG" id="ENOG502QQD6">
    <property type="taxonomic scope" value="Eukaryota"/>
</dbReference>
<name>G0SAC6_CHATD</name>
<dbReference type="GeneID" id="18258218"/>
<evidence type="ECO:0000256" key="6">
    <source>
        <dbReference type="ARBA" id="ARBA00047941"/>
    </source>
</evidence>
<comment type="similarity">
    <text evidence="3">Belongs to the methyltransferase superfamily. Arsenite methyltransferase family.</text>
</comment>
<dbReference type="Pfam" id="PF13847">
    <property type="entry name" value="Methyltransf_31"/>
    <property type="match status" value="1"/>
</dbReference>
<protein>
    <recommendedName>
        <fullName evidence="5">Arsenite methyltransferase</fullName>
        <ecNumber evidence="4">2.1.1.137</ecNumber>
    </recommendedName>
</protein>
<evidence type="ECO:0000256" key="8">
    <source>
        <dbReference type="ARBA" id="ARBA00048428"/>
    </source>
</evidence>
<organism evidence="11">
    <name type="scientific">Chaetomium thermophilum (strain DSM 1495 / CBS 144.50 / IMI 039719)</name>
    <name type="common">Thermochaetoides thermophila</name>
    <dbReference type="NCBI Taxonomy" id="759272"/>
    <lineage>
        <taxon>Eukaryota</taxon>
        <taxon>Fungi</taxon>
        <taxon>Dikarya</taxon>
        <taxon>Ascomycota</taxon>
        <taxon>Pezizomycotina</taxon>
        <taxon>Sordariomycetes</taxon>
        <taxon>Sordariomycetidae</taxon>
        <taxon>Sordariales</taxon>
        <taxon>Chaetomiaceae</taxon>
        <taxon>Thermochaetoides</taxon>
    </lineage>
</organism>
<dbReference type="InterPro" id="IPR025714">
    <property type="entry name" value="Methyltranfer_dom"/>
</dbReference>
<proteinExistence type="inferred from homology"/>
<dbReference type="Proteomes" id="UP000008066">
    <property type="component" value="Unassembled WGS sequence"/>
</dbReference>
<dbReference type="EMBL" id="GL988043">
    <property type="protein sequence ID" value="EGS19698.1"/>
    <property type="molecule type" value="Genomic_DNA"/>
</dbReference>
<dbReference type="Gene3D" id="3.40.50.150">
    <property type="entry name" value="Vaccinia Virus protein VP39"/>
    <property type="match status" value="1"/>
</dbReference>
<reference evidence="10 11" key="1">
    <citation type="journal article" date="2011" name="Cell">
        <title>Insight into structure and assembly of the nuclear pore complex by utilizing the genome of a eukaryotic thermophile.</title>
        <authorList>
            <person name="Amlacher S."/>
            <person name="Sarges P."/>
            <person name="Flemming D."/>
            <person name="van Noort V."/>
            <person name="Kunze R."/>
            <person name="Devos D.P."/>
            <person name="Arumugam M."/>
            <person name="Bork P."/>
            <person name="Hurt E."/>
        </authorList>
    </citation>
    <scope>NUCLEOTIDE SEQUENCE [LARGE SCALE GENOMIC DNA]</scope>
    <source>
        <strain evidence="11">DSM 1495 / CBS 144.50 / IMI 039719</strain>
    </source>
</reference>
<gene>
    <name evidence="10" type="ORF">CTHT_0041800</name>
</gene>
<keyword evidence="1 10" id="KW-0808">Transferase</keyword>
<evidence type="ECO:0000259" key="9">
    <source>
        <dbReference type="Pfam" id="PF13847"/>
    </source>
</evidence>
<dbReference type="InterPro" id="IPR029063">
    <property type="entry name" value="SAM-dependent_MTases_sf"/>
</dbReference>
<evidence type="ECO:0000256" key="2">
    <source>
        <dbReference type="ARBA" id="ARBA00022691"/>
    </source>
</evidence>
<dbReference type="OrthoDB" id="66144at2759"/>
<sequence>MATENTTTIYEEVRKHYSAASRSVSTKYGEAVAKSFGYTAEELAAIPAEANLGLSCGNPLAIASVKEGETIIDLGSGAGFDVFLAAKRVGANGKAIGVDMNDDMLERARKILESQPEEVKKVVSFVKSNITDMSSVLEDGVADCVISNCVINLVPAAEKPKVFKEMYRVLKHGGRVAVSDILAKQDLPEQLVKDVAMYVGCIAGASKVEEYETWLKEAGFKDVLIIDTKSDLNVYVEIGEDGEKKRSTEAKNDLCCGQNLQNCALIPAASEESGGCCGANKAEPAFQKQGEGCCKMSAGVSSSAGCCGAPSSSSPAPSGCCGVPVPAGLAESLSKTDLNEYVGSFKIYALKG</sequence>
<dbReference type="STRING" id="759272.G0SAC6"/>
<dbReference type="GO" id="GO:0030791">
    <property type="term" value="F:arsenite methyltransferase activity"/>
    <property type="evidence" value="ECO:0007669"/>
    <property type="project" value="UniProtKB-EC"/>
</dbReference>
<comment type="catalytic activity">
    <reaction evidence="6">
        <text>arsenic triglutathione + [thioredoxin]-dithiol + S-adenosyl-L-methionine + 2 H2O = methylarsonous acid + [thioredoxin]-disulfide + 3 glutathione + S-adenosyl-L-homocysteine + H(+)</text>
        <dbReference type="Rhea" id="RHEA:69460"/>
        <dbReference type="Rhea" id="RHEA-COMP:10698"/>
        <dbReference type="Rhea" id="RHEA-COMP:10700"/>
        <dbReference type="ChEBI" id="CHEBI:15377"/>
        <dbReference type="ChEBI" id="CHEBI:15378"/>
        <dbReference type="ChEBI" id="CHEBI:17826"/>
        <dbReference type="ChEBI" id="CHEBI:29950"/>
        <dbReference type="ChEBI" id="CHEBI:50058"/>
        <dbReference type="ChEBI" id="CHEBI:57856"/>
        <dbReference type="ChEBI" id="CHEBI:57925"/>
        <dbReference type="ChEBI" id="CHEBI:59789"/>
        <dbReference type="ChEBI" id="CHEBI:183640"/>
        <dbReference type="EC" id="2.1.1.137"/>
    </reaction>
</comment>
<dbReference type="OMA" id="VNCISGA"/>
<evidence type="ECO:0000256" key="7">
    <source>
        <dbReference type="ARBA" id="ARBA00047943"/>
    </source>
</evidence>
<dbReference type="HOGENOM" id="CLU_052868_3_1_1"/>
<feature type="domain" description="Methyltransferase" evidence="9">
    <location>
        <begin position="66"/>
        <end position="219"/>
    </location>
</feature>
<evidence type="ECO:0000256" key="3">
    <source>
        <dbReference type="ARBA" id="ARBA00034487"/>
    </source>
</evidence>
<keyword evidence="10" id="KW-0489">Methyltransferase</keyword>
<evidence type="ECO:0000256" key="4">
    <source>
        <dbReference type="ARBA" id="ARBA00034521"/>
    </source>
</evidence>
<dbReference type="PANTHER" id="PTHR43675">
    <property type="entry name" value="ARSENITE METHYLTRANSFERASE"/>
    <property type="match status" value="1"/>
</dbReference>
<dbReference type="InterPro" id="IPR026669">
    <property type="entry name" value="Arsenite_MeTrfase-like"/>
</dbReference>
<dbReference type="RefSeq" id="XP_006694583.1">
    <property type="nucleotide sequence ID" value="XM_006694520.1"/>
</dbReference>
<comment type="catalytic activity">
    <reaction evidence="8">
        <text>arsenic triglutathione + 3 [thioredoxin]-dithiol + 3 S-adenosyl-L-methionine = trimethylarsine + 3 [thioredoxin]-disulfide + 3 glutathione + 3 S-adenosyl-L-homocysteine + 3 H(+)</text>
        <dbReference type="Rhea" id="RHEA:69432"/>
        <dbReference type="Rhea" id="RHEA-COMP:10698"/>
        <dbReference type="Rhea" id="RHEA-COMP:10700"/>
        <dbReference type="ChEBI" id="CHEBI:15378"/>
        <dbReference type="ChEBI" id="CHEBI:27130"/>
        <dbReference type="ChEBI" id="CHEBI:29950"/>
        <dbReference type="ChEBI" id="CHEBI:50058"/>
        <dbReference type="ChEBI" id="CHEBI:57856"/>
        <dbReference type="ChEBI" id="CHEBI:57925"/>
        <dbReference type="ChEBI" id="CHEBI:59789"/>
        <dbReference type="ChEBI" id="CHEBI:183640"/>
        <dbReference type="EC" id="2.1.1.137"/>
    </reaction>
</comment>
<dbReference type="KEGG" id="cthr:CTHT_0041800"/>
<dbReference type="PANTHER" id="PTHR43675:SF8">
    <property type="entry name" value="ARSENITE METHYLTRANSFERASE"/>
    <property type="match status" value="1"/>
</dbReference>
<dbReference type="AlphaFoldDB" id="G0SAC6"/>
<dbReference type="GO" id="GO:0032259">
    <property type="term" value="P:methylation"/>
    <property type="evidence" value="ECO:0007669"/>
    <property type="project" value="UniProtKB-KW"/>
</dbReference>
<dbReference type="SUPFAM" id="SSF53335">
    <property type="entry name" value="S-adenosyl-L-methionine-dependent methyltransferases"/>
    <property type="match status" value="1"/>
</dbReference>
<evidence type="ECO:0000256" key="1">
    <source>
        <dbReference type="ARBA" id="ARBA00022679"/>
    </source>
</evidence>
<keyword evidence="2" id="KW-0949">S-adenosyl-L-methionine</keyword>
<comment type="catalytic activity">
    <reaction evidence="7">
        <text>arsenic triglutathione + 2 [thioredoxin]-dithiol + 2 S-adenosyl-L-methionine + H2O = dimethylarsinous acid + 2 [thioredoxin]-disulfide + 3 glutathione + 2 S-adenosyl-L-homocysteine + 2 H(+)</text>
        <dbReference type="Rhea" id="RHEA:69464"/>
        <dbReference type="Rhea" id="RHEA-COMP:10698"/>
        <dbReference type="Rhea" id="RHEA-COMP:10700"/>
        <dbReference type="ChEBI" id="CHEBI:15377"/>
        <dbReference type="ChEBI" id="CHEBI:15378"/>
        <dbReference type="ChEBI" id="CHEBI:23808"/>
        <dbReference type="ChEBI" id="CHEBI:29950"/>
        <dbReference type="ChEBI" id="CHEBI:50058"/>
        <dbReference type="ChEBI" id="CHEBI:57856"/>
        <dbReference type="ChEBI" id="CHEBI:57925"/>
        <dbReference type="ChEBI" id="CHEBI:59789"/>
        <dbReference type="ChEBI" id="CHEBI:183640"/>
        <dbReference type="EC" id="2.1.1.137"/>
    </reaction>
</comment>
<dbReference type="EC" id="2.1.1.137" evidence="4"/>
<evidence type="ECO:0000313" key="11">
    <source>
        <dbReference type="Proteomes" id="UP000008066"/>
    </source>
</evidence>
<accession>G0SAC6</accession>
<keyword evidence="11" id="KW-1185">Reference proteome</keyword>
<evidence type="ECO:0000256" key="5">
    <source>
        <dbReference type="ARBA" id="ARBA00034545"/>
    </source>
</evidence>